<feature type="compositionally biased region" description="Polar residues" evidence="1">
    <location>
        <begin position="314"/>
        <end position="329"/>
    </location>
</feature>
<feature type="region of interest" description="Disordered" evidence="1">
    <location>
        <begin position="114"/>
        <end position="144"/>
    </location>
</feature>
<evidence type="ECO:0000259" key="2">
    <source>
        <dbReference type="Pfam" id="PF25896"/>
    </source>
</evidence>
<dbReference type="OrthoDB" id="1930826at2759"/>
<dbReference type="Proteomes" id="UP000467841">
    <property type="component" value="Unassembled WGS sequence"/>
</dbReference>
<comment type="caution">
    <text evidence="3">The sequence shown here is derived from an EMBL/GenBank/DDBJ whole genome shotgun (WGS) entry which is preliminary data.</text>
</comment>
<proteinExistence type="predicted"/>
<organism evidence="3 4">
    <name type="scientific">Microthlaspi erraticum</name>
    <dbReference type="NCBI Taxonomy" id="1685480"/>
    <lineage>
        <taxon>Eukaryota</taxon>
        <taxon>Viridiplantae</taxon>
        <taxon>Streptophyta</taxon>
        <taxon>Embryophyta</taxon>
        <taxon>Tracheophyta</taxon>
        <taxon>Spermatophyta</taxon>
        <taxon>Magnoliopsida</taxon>
        <taxon>eudicotyledons</taxon>
        <taxon>Gunneridae</taxon>
        <taxon>Pentapetalae</taxon>
        <taxon>rosids</taxon>
        <taxon>malvids</taxon>
        <taxon>Brassicales</taxon>
        <taxon>Brassicaceae</taxon>
        <taxon>Coluteocarpeae</taxon>
        <taxon>Microthlaspi</taxon>
    </lineage>
</organism>
<dbReference type="InterPro" id="IPR058941">
    <property type="entry name" value="HTH_AT3G52170-like"/>
</dbReference>
<gene>
    <name evidence="3" type="ORF">MERR_LOCUS19589</name>
</gene>
<name>A0A6D2J053_9BRAS</name>
<sequence>MLKQLKQLTLSATRRNAGVVLRSRLYSSPAACQALTTPKTPKRLSRDDRRAAVESFIAEYRAANAGKYPTLRVIHKEVGGGYYVVRDIFQELKLNPKASLPIVAKALSEVSASVPNDASSQTLDDADTGSQSHSSVCNAEHSSPVVDDAVFQAESPDTVEIGSDQKQATIESSQPFSDEIILQGNNLDITPTRATDSTHFSSDESYLQENNVDITATRDSLVTIETGSDHKQATIESSHPVSDESNLQGNNLDITPTRDSPVTIETRSDQKQATIESSHPVSDESNLQGNNLDITPTRDSSVTIEAGSDHKQATVESSHPVSNESNLQGNKLDITATHDETATETAPKDGVGSKSVTNTHLPEIQTSVVSEECLKNPETEEEEKLTLLGSQKSEADHPEGAAVSANDLPTENRQVSEEGAGEVKTREQSGAWSNIMSFAKGFVDFWRKG</sequence>
<dbReference type="InterPro" id="IPR058942">
    <property type="entry name" value="AT3G52170-like"/>
</dbReference>
<evidence type="ECO:0000256" key="1">
    <source>
        <dbReference type="SAM" id="MobiDB-lite"/>
    </source>
</evidence>
<protein>
    <recommendedName>
        <fullName evidence="2">AT3G52170-like helix-turn-helix domain-containing protein</fullName>
    </recommendedName>
</protein>
<evidence type="ECO:0000313" key="3">
    <source>
        <dbReference type="EMBL" id="CAA7032354.1"/>
    </source>
</evidence>
<feature type="compositionally biased region" description="Polar residues" evidence="1">
    <location>
        <begin position="354"/>
        <end position="369"/>
    </location>
</feature>
<dbReference type="PANTHER" id="PTHR34568:SF4">
    <property type="entry name" value="OS02G0638000 PROTEIN"/>
    <property type="match status" value="1"/>
</dbReference>
<feature type="region of interest" description="Disordered" evidence="1">
    <location>
        <begin position="228"/>
        <end position="429"/>
    </location>
</feature>
<evidence type="ECO:0000313" key="4">
    <source>
        <dbReference type="Proteomes" id="UP000467841"/>
    </source>
</evidence>
<dbReference type="AlphaFoldDB" id="A0A6D2J053"/>
<dbReference type="Pfam" id="PF25896">
    <property type="entry name" value="HTH_AT3G52170"/>
    <property type="match status" value="1"/>
</dbReference>
<accession>A0A6D2J053</accession>
<feature type="compositionally biased region" description="Polar residues" evidence="1">
    <location>
        <begin position="234"/>
        <end position="303"/>
    </location>
</feature>
<feature type="compositionally biased region" description="Polar residues" evidence="1">
    <location>
        <begin position="114"/>
        <end position="141"/>
    </location>
</feature>
<dbReference type="PANTHER" id="PTHR34568">
    <property type="entry name" value="RRM DOMAIN-CONTAINING PROTEIN"/>
    <property type="match status" value="1"/>
</dbReference>
<dbReference type="EMBL" id="CACVBM020001118">
    <property type="protein sequence ID" value="CAA7032354.1"/>
    <property type="molecule type" value="Genomic_DNA"/>
</dbReference>
<feature type="domain" description="AT3G52170-like helix-turn-helix" evidence="2">
    <location>
        <begin position="45"/>
        <end position="93"/>
    </location>
</feature>
<reference evidence="3" key="1">
    <citation type="submission" date="2020-01" db="EMBL/GenBank/DDBJ databases">
        <authorList>
            <person name="Mishra B."/>
        </authorList>
    </citation>
    <scope>NUCLEOTIDE SEQUENCE [LARGE SCALE GENOMIC DNA]</scope>
</reference>
<keyword evidence="4" id="KW-1185">Reference proteome</keyword>